<dbReference type="SMART" id="SM00355">
    <property type="entry name" value="ZnF_C2H2"/>
    <property type="match status" value="5"/>
</dbReference>
<dbReference type="InterPro" id="IPR013087">
    <property type="entry name" value="Znf_C2H2_type"/>
</dbReference>
<dbReference type="KEGG" id="bany:112056252"/>
<feature type="domain" description="C2H2-type" evidence="2">
    <location>
        <begin position="16"/>
        <end position="45"/>
    </location>
</feature>
<dbReference type="AlphaFoldDB" id="A0A6J1NXU1"/>
<gene>
    <name evidence="4" type="primary">LOC112056252</name>
</gene>
<accession>A0A6J1NXU1</accession>
<dbReference type="InterPro" id="IPR003604">
    <property type="entry name" value="Matrin/U1-like-C_Znf_C2H2"/>
</dbReference>
<dbReference type="PROSITE" id="PS00028">
    <property type="entry name" value="ZINC_FINGER_C2H2_1"/>
    <property type="match status" value="1"/>
</dbReference>
<reference evidence="4" key="1">
    <citation type="submission" date="2025-08" db="UniProtKB">
        <authorList>
            <consortium name="RefSeq"/>
        </authorList>
    </citation>
    <scope>IDENTIFICATION</scope>
</reference>
<protein>
    <submittedName>
        <fullName evidence="4">Uncharacterized protein LOC112056252 isoform X1</fullName>
    </submittedName>
</protein>
<dbReference type="Proteomes" id="UP001652582">
    <property type="component" value="Chromosome 24"/>
</dbReference>
<dbReference type="OrthoDB" id="6897435at2759"/>
<name>A0A6J1NXU1_BICAN</name>
<keyword evidence="1" id="KW-0479">Metal-binding</keyword>
<evidence type="ECO:0000259" key="2">
    <source>
        <dbReference type="PROSITE" id="PS50157"/>
    </source>
</evidence>
<keyword evidence="1" id="KW-0863">Zinc-finger</keyword>
<keyword evidence="1" id="KW-0862">Zinc</keyword>
<dbReference type="PROSITE" id="PS50157">
    <property type="entry name" value="ZINC_FINGER_C2H2_2"/>
    <property type="match status" value="1"/>
</dbReference>
<organism evidence="3 4">
    <name type="scientific">Bicyclus anynana</name>
    <name type="common">Squinting bush brown butterfly</name>
    <dbReference type="NCBI Taxonomy" id="110368"/>
    <lineage>
        <taxon>Eukaryota</taxon>
        <taxon>Metazoa</taxon>
        <taxon>Ecdysozoa</taxon>
        <taxon>Arthropoda</taxon>
        <taxon>Hexapoda</taxon>
        <taxon>Insecta</taxon>
        <taxon>Pterygota</taxon>
        <taxon>Neoptera</taxon>
        <taxon>Endopterygota</taxon>
        <taxon>Lepidoptera</taxon>
        <taxon>Glossata</taxon>
        <taxon>Ditrysia</taxon>
        <taxon>Papilionoidea</taxon>
        <taxon>Nymphalidae</taxon>
        <taxon>Satyrinae</taxon>
        <taxon>Satyrini</taxon>
        <taxon>Mycalesina</taxon>
        <taxon>Bicyclus</taxon>
    </lineage>
</organism>
<dbReference type="RefSeq" id="XP_023952415.2">
    <property type="nucleotide sequence ID" value="XM_024096647.2"/>
</dbReference>
<evidence type="ECO:0000313" key="3">
    <source>
        <dbReference type="Proteomes" id="UP001652582"/>
    </source>
</evidence>
<dbReference type="GO" id="GO:0003676">
    <property type="term" value="F:nucleic acid binding"/>
    <property type="evidence" value="ECO:0007669"/>
    <property type="project" value="InterPro"/>
</dbReference>
<evidence type="ECO:0000313" key="4">
    <source>
        <dbReference type="RefSeq" id="XP_023952415.2"/>
    </source>
</evidence>
<evidence type="ECO:0000256" key="1">
    <source>
        <dbReference type="PROSITE-ProRule" id="PRU00042"/>
    </source>
</evidence>
<keyword evidence="3" id="KW-1185">Reference proteome</keyword>
<proteinExistence type="predicted"/>
<dbReference type="SMART" id="SM00451">
    <property type="entry name" value="ZnF_U1"/>
    <property type="match status" value="3"/>
</dbReference>
<sequence>MERYYKNFILCGEIDYYCVLCQEVFQDEADVTKHMRWEKHRNDLKLQEYLHKYKNDFIYKINNTYYCEICNMLTLYVADHIKEDIHQANKATAERVSKKSNLVKREPDGIIKVNNKDVSWFQWNGFTNKECTLCDVVVTTYGKHGASAAHMGNLTQSSVKCEGDMCYRQLNSNKFWCFTCTETFDKKLLSSHWDDYHNKNTEEPTAKPNKTKAIETFTENSNKTNTIKKKCDTNNNKTIVKDYIMKMLSESSTITKNYKVNIKEKTVLCLHCNTLVKPSFKALDKHIEILHPEAEVVKTYHIVDAGKRRHELAMYARENYIKLNKGGSKTFCSLCNIYISAHINCAKQHVEGSFHRGHLEIRGLVTDKKHEEPPVKPVPYKSFVKDVYGPFRIDEHYVKVLNDGICMDVTSFELIRFSYGFERHKGKCFGCDVVLDISELEQHLKQKAHRDIVLKCNVLLIPVLVDNEDFVREIRPGLYHCGYCNVANPFWENMAKHLRSFTHKVQRTKKGLLGVIGGTQLLFPHLKLYEIYEYNKLRDLDGFN</sequence>
<dbReference type="GO" id="GO:0008270">
    <property type="term" value="F:zinc ion binding"/>
    <property type="evidence" value="ECO:0007669"/>
    <property type="project" value="UniProtKB-KW"/>
</dbReference>
<dbReference type="GeneID" id="112056252"/>